<proteinExistence type="predicted"/>
<dbReference type="Gene3D" id="3.40.570.10">
    <property type="entry name" value="Extracellular Endonuclease, subunit A"/>
    <property type="match status" value="1"/>
</dbReference>
<evidence type="ECO:0000259" key="4">
    <source>
        <dbReference type="SMART" id="SM00892"/>
    </source>
</evidence>
<protein>
    <submittedName>
        <fullName evidence="5">DNA/RNA non-specific endonuclease</fullName>
    </submittedName>
</protein>
<dbReference type="EMBL" id="QZVT01000001">
    <property type="protein sequence ID" value="RJT82915.1"/>
    <property type="molecule type" value="Genomic_DNA"/>
</dbReference>
<evidence type="ECO:0000256" key="2">
    <source>
        <dbReference type="PIRSR" id="PIRSR640255-2"/>
    </source>
</evidence>
<dbReference type="Pfam" id="PF01223">
    <property type="entry name" value="Endonuclease_NS"/>
    <property type="match status" value="1"/>
</dbReference>
<dbReference type="InterPro" id="IPR001604">
    <property type="entry name" value="Endo_G_ENPP1-like_dom"/>
</dbReference>
<name>A0A3A5M7V8_9MICC</name>
<feature type="domain" description="ENPP1-3/EXOG-like endonuclease/phosphodiesterase" evidence="3">
    <location>
        <begin position="49"/>
        <end position="270"/>
    </location>
</feature>
<keyword evidence="5" id="KW-0540">Nuclease</keyword>
<dbReference type="SMART" id="SM00892">
    <property type="entry name" value="Endonuclease_NS"/>
    <property type="match status" value="1"/>
</dbReference>
<dbReference type="OrthoDB" id="104542at2"/>
<keyword evidence="6" id="KW-1185">Reference proteome</keyword>
<dbReference type="GO" id="GO:0003676">
    <property type="term" value="F:nucleic acid binding"/>
    <property type="evidence" value="ECO:0007669"/>
    <property type="project" value="InterPro"/>
</dbReference>
<gene>
    <name evidence="5" type="ORF">D6T63_00145</name>
</gene>
<evidence type="ECO:0000256" key="1">
    <source>
        <dbReference type="PIRSR" id="PIRSR640255-1"/>
    </source>
</evidence>
<organism evidence="5 6">
    <name type="scientific">Arthrobacter cheniae</name>
    <dbReference type="NCBI Taxonomy" id="1258888"/>
    <lineage>
        <taxon>Bacteria</taxon>
        <taxon>Bacillati</taxon>
        <taxon>Actinomycetota</taxon>
        <taxon>Actinomycetes</taxon>
        <taxon>Micrococcales</taxon>
        <taxon>Micrococcaceae</taxon>
        <taxon>Arthrobacter</taxon>
    </lineage>
</organism>
<dbReference type="InterPro" id="IPR020821">
    <property type="entry name" value="ENPP1-3/EXOG-like_nuc-like"/>
</dbReference>
<dbReference type="PANTHER" id="PTHR13966:SF5">
    <property type="entry name" value="ENDONUCLEASE G, MITOCHONDRIAL"/>
    <property type="match status" value="1"/>
</dbReference>
<evidence type="ECO:0000313" key="6">
    <source>
        <dbReference type="Proteomes" id="UP000272560"/>
    </source>
</evidence>
<dbReference type="SMART" id="SM00477">
    <property type="entry name" value="NUC"/>
    <property type="match status" value="1"/>
</dbReference>
<dbReference type="InterPro" id="IPR040255">
    <property type="entry name" value="Non-specific_endonuclease"/>
</dbReference>
<evidence type="ECO:0000313" key="5">
    <source>
        <dbReference type="EMBL" id="RJT82915.1"/>
    </source>
</evidence>
<comment type="caution">
    <text evidence="5">The sequence shown here is derived from an EMBL/GenBank/DDBJ whole genome shotgun (WGS) entry which is preliminary data.</text>
</comment>
<dbReference type="InterPro" id="IPR044925">
    <property type="entry name" value="His-Me_finger_sf"/>
</dbReference>
<evidence type="ECO:0000259" key="3">
    <source>
        <dbReference type="SMART" id="SM00477"/>
    </source>
</evidence>
<dbReference type="PANTHER" id="PTHR13966">
    <property type="entry name" value="ENDONUCLEASE RELATED"/>
    <property type="match status" value="1"/>
</dbReference>
<dbReference type="AlphaFoldDB" id="A0A3A5M7V8"/>
<feature type="binding site" evidence="2">
    <location>
        <position position="148"/>
    </location>
    <ligand>
        <name>Mg(2+)</name>
        <dbReference type="ChEBI" id="CHEBI:18420"/>
        <note>catalytic</note>
    </ligand>
</feature>
<sequence length="302" mass="32854">MDATLPTPQTVHTVTTASLAGRGGFDEQFLGVPVLVPALAGVETVLLPYTHFSVLMRPDKRLAAITALGIDGAKLMDLDRSGIQWRLDPRLPEDQQTGERVYARNDIDRGHLVRRASAVWGETRAEAQRANEDTFHYTNAAPQAAKFNQGLELWLGLESYLLENAADNGRRLIVFTGPIFSDVDPVYRGVEIPLCYFKVAVFLQEGSLAATGYVVDQTPQLDDLDDVPKPGAVGDNAPPLGPFRTFQVPIGDIAALTGLDLEQLAEVDRMPIAAALPSARVTSTWRELSSPECLDLDFDLGS</sequence>
<dbReference type="RefSeq" id="WP_120147022.1">
    <property type="nucleotide sequence ID" value="NZ_QZVT01000001.1"/>
</dbReference>
<dbReference type="GO" id="GO:0046872">
    <property type="term" value="F:metal ion binding"/>
    <property type="evidence" value="ECO:0007669"/>
    <property type="project" value="UniProtKB-KW"/>
</dbReference>
<reference evidence="5 6" key="1">
    <citation type="submission" date="2018-09" db="EMBL/GenBank/DDBJ databases">
        <title>Novel species of Arthrobacter.</title>
        <authorList>
            <person name="Liu Q."/>
            <person name="Xin Y.-H."/>
        </authorList>
    </citation>
    <scope>NUCLEOTIDE SEQUENCE [LARGE SCALE GENOMIC DNA]</scope>
    <source>
        <strain evidence="5 6">Hz2</strain>
    </source>
</reference>
<dbReference type="Proteomes" id="UP000272560">
    <property type="component" value="Unassembled WGS sequence"/>
</dbReference>
<feature type="active site" description="Proton acceptor" evidence="1">
    <location>
        <position position="111"/>
    </location>
</feature>
<dbReference type="SUPFAM" id="SSF54060">
    <property type="entry name" value="His-Me finger endonucleases"/>
    <property type="match status" value="1"/>
</dbReference>
<dbReference type="InterPro" id="IPR044929">
    <property type="entry name" value="DNA/RNA_non-sp_Endonuclease_sf"/>
</dbReference>
<dbReference type="CDD" id="cd00091">
    <property type="entry name" value="NUC"/>
    <property type="match status" value="1"/>
</dbReference>
<accession>A0A3A5M7V8</accession>
<dbReference type="GO" id="GO:0016787">
    <property type="term" value="F:hydrolase activity"/>
    <property type="evidence" value="ECO:0007669"/>
    <property type="project" value="InterPro"/>
</dbReference>
<keyword evidence="5" id="KW-0255">Endonuclease</keyword>
<keyword evidence="2" id="KW-0479">Metal-binding</keyword>
<keyword evidence="5" id="KW-0378">Hydrolase</keyword>
<dbReference type="GO" id="GO:0004519">
    <property type="term" value="F:endonuclease activity"/>
    <property type="evidence" value="ECO:0007669"/>
    <property type="project" value="UniProtKB-KW"/>
</dbReference>
<feature type="domain" description="DNA/RNA non-specific endonuclease/pyrophosphatase/phosphodiesterase" evidence="4">
    <location>
        <begin position="48"/>
        <end position="268"/>
    </location>
</feature>